<protein>
    <recommendedName>
        <fullName evidence="2">Carboxylesterase type B domain-containing protein</fullName>
    </recommendedName>
</protein>
<evidence type="ECO:0000259" key="2">
    <source>
        <dbReference type="Pfam" id="PF00135"/>
    </source>
</evidence>
<keyword evidence="1" id="KW-1133">Transmembrane helix</keyword>
<reference evidence="4" key="1">
    <citation type="submission" date="2010-08" db="EMBL/GenBank/DDBJ databases">
        <authorList>
            <consortium name="Caenorhabditis japonica Sequencing Consortium"/>
            <person name="Wilson R.K."/>
        </authorList>
    </citation>
    <scope>NUCLEOTIDE SEQUENCE [LARGE SCALE GENOMIC DNA]</scope>
    <source>
        <strain evidence="4">DF5081</strain>
    </source>
</reference>
<feature type="domain" description="Carboxylesterase type B" evidence="2">
    <location>
        <begin position="268"/>
        <end position="337"/>
    </location>
</feature>
<organism evidence="3 4">
    <name type="scientific">Caenorhabditis japonica</name>
    <dbReference type="NCBI Taxonomy" id="281687"/>
    <lineage>
        <taxon>Eukaryota</taxon>
        <taxon>Metazoa</taxon>
        <taxon>Ecdysozoa</taxon>
        <taxon>Nematoda</taxon>
        <taxon>Chromadorea</taxon>
        <taxon>Rhabditida</taxon>
        <taxon>Rhabditina</taxon>
        <taxon>Rhabditomorpha</taxon>
        <taxon>Rhabditoidea</taxon>
        <taxon>Rhabditidae</taxon>
        <taxon>Peloderinae</taxon>
        <taxon>Caenorhabditis</taxon>
    </lineage>
</organism>
<dbReference type="Gene3D" id="3.40.50.1820">
    <property type="entry name" value="alpha/beta hydrolase"/>
    <property type="match status" value="4"/>
</dbReference>
<dbReference type="AlphaFoldDB" id="A0A8R1HHT6"/>
<evidence type="ECO:0000313" key="4">
    <source>
        <dbReference type="Proteomes" id="UP000005237"/>
    </source>
</evidence>
<dbReference type="EnsemblMetazoa" id="CJA00251a.1">
    <property type="protein sequence ID" value="CJA00251a.1"/>
    <property type="gene ID" value="WBGene00119455"/>
</dbReference>
<dbReference type="InterPro" id="IPR029058">
    <property type="entry name" value="AB_hydrolase_fold"/>
</dbReference>
<dbReference type="Proteomes" id="UP000005237">
    <property type="component" value="Unassembled WGS sequence"/>
</dbReference>
<evidence type="ECO:0000313" key="3">
    <source>
        <dbReference type="EnsemblMetazoa" id="CJA00251a.1"/>
    </source>
</evidence>
<feature type="transmembrane region" description="Helical" evidence="1">
    <location>
        <begin position="878"/>
        <end position="898"/>
    </location>
</feature>
<accession>A0A8R1HHT6</accession>
<name>A0A8R1HHT6_CAEJA</name>
<dbReference type="PANTHER" id="PTHR45580">
    <property type="entry name" value="PROTEIN CBG05369"/>
    <property type="match status" value="1"/>
</dbReference>
<dbReference type="Pfam" id="PF00135">
    <property type="entry name" value="COesterase"/>
    <property type="match status" value="4"/>
</dbReference>
<keyword evidence="1" id="KW-0812">Transmembrane</keyword>
<keyword evidence="4" id="KW-1185">Reference proteome</keyword>
<feature type="domain" description="Carboxylesterase type B" evidence="2">
    <location>
        <begin position="353"/>
        <end position="430"/>
    </location>
</feature>
<feature type="domain" description="Carboxylesterase type B" evidence="2">
    <location>
        <begin position="125"/>
        <end position="234"/>
    </location>
</feature>
<dbReference type="SUPFAM" id="SSF53474">
    <property type="entry name" value="alpha/beta-Hydrolases"/>
    <property type="match status" value="3"/>
</dbReference>
<keyword evidence="1" id="KW-0472">Membrane</keyword>
<dbReference type="PANTHER" id="PTHR45580:SF9">
    <property type="entry name" value="CARBOXYLESTERASE TYPE B DOMAIN-CONTAINING PROTEIN"/>
    <property type="match status" value="1"/>
</dbReference>
<evidence type="ECO:0000256" key="1">
    <source>
        <dbReference type="SAM" id="Phobius"/>
    </source>
</evidence>
<proteinExistence type="predicted"/>
<sequence length="918" mass="107236">MKHVRPKLQFFEDLTVANMEHAANFSYTDSAIQRELEDLGYDGYNGLVIREPLFDESIPYSKFMDNPKNIPTMIGCTRYEHDHESNLFPIGESMGFENFKEVEEKYQLDKKEGNYDFHNHSDETQAIMVQTIFRANKLLENNVTTYLYEYTYPKHARHTDDLFYIMGVHSFEMDENERLLAQVYVKMFANFAKFGEPRVPGFEETTRDTHQYFNVFWNETSGERPSMKEHFEQNIISYWFNDMITYDKNITAQKLKNSPKITLKSQEMTSKNCSVVFYLHGGALAYDSAVMFNDTVLFNSFVKQDVILVISAFRLGIFSHFMVEDQSIAPNNLAIYDFENHADETQAIFVQTRIRANKLIEHRVPTYLYEYTYPKHARHTDDLFYIMGVHSFEMDENERRLAQVYVKMFANFAKFGEPRVHGFDVTKRGSYFDVFWNETSGERPAMKEHFEQNASKNCSVVFYLHGGALAYDSSVMFNDTVLFNSFVKQDVILVIPAFRLGIFSHFVVEDQSIAPNNLALYDILLGLEFVKNEIANFGGSSQKVTVMGHSYGGQIAAFLTFSTEVNQDLSLFQKTISMSSEHHFDTLEAQIERTQRFAEFANCLPPSTAKTVPKSQKIRDLYMMNCLQGKSANELLRIQRQLEDLGYEQYKYLIQRAPFFQNGSIFEFLNSPNQIPHMTGCTRYEYDHEPADRHLENLINFENPKQVEEKYRLDKSEGNYNFQNHSDDTQAIFIQTLQRVNKLTENGVPAYLYEYTYPKHAKHTDDLFYIMGVHSFEMDENERRLAQVYVKMFANFAKFGEPRVHGFDVAKRGSYFDVFWNETSGEKPAMKEHFEQNIISYWFNDMIAYDKNITAFKKAPSISKNPRLLHYQSNGSNLMLYEFFFIFIFLIFLAGCLVGKCFATEKRNLYIQLDGDEF</sequence>
<dbReference type="InterPro" id="IPR002018">
    <property type="entry name" value="CarbesteraseB"/>
</dbReference>
<feature type="domain" description="Carboxylesterase type B" evidence="2">
    <location>
        <begin position="452"/>
        <end position="823"/>
    </location>
</feature>
<reference evidence="3" key="2">
    <citation type="submission" date="2022-06" db="UniProtKB">
        <authorList>
            <consortium name="EnsemblMetazoa"/>
        </authorList>
    </citation>
    <scope>IDENTIFICATION</scope>
    <source>
        <strain evidence="3">DF5081</strain>
    </source>
</reference>